<dbReference type="PANTHER" id="PTHR24321:SF8">
    <property type="entry name" value="ESTRADIOL 17-BETA-DEHYDROGENASE 8-RELATED"/>
    <property type="match status" value="1"/>
</dbReference>
<dbReference type="STRING" id="56193.YP76_14375"/>
<dbReference type="PRINTS" id="PR00080">
    <property type="entry name" value="SDRFAMILY"/>
</dbReference>
<dbReference type="SMART" id="SM00822">
    <property type="entry name" value="PKS_KR"/>
    <property type="match status" value="1"/>
</dbReference>
<feature type="domain" description="Ketoreductase" evidence="5">
    <location>
        <begin position="4"/>
        <end position="183"/>
    </location>
</feature>
<protein>
    <recommendedName>
        <fullName evidence="5">Ketoreductase domain-containing protein</fullName>
    </recommendedName>
</protein>
<sequence>MAGKTIILTGGGGDIGTATARLLLSRGAKVALFDRSAEALERLRADAGGSDRLLVGSCDVTDEADVRSRFADAHSHFSGVHGIVNAAGIEGARGPIHECATEMFETVMAVNVKGVFLGMKHGIPLLQQSGGGAIVNACSTAGIKGVEGMAPYVASKHAVLGLTRSGALEWGRYGIRVNCVAPGPVQGRMLEAIYARHAADPNWPSLESRKALNPSGRFARPEEIGEVIAFLLSDASSFINGACYSVDGGVSAL</sequence>
<accession>A0A0M3AT26</accession>
<dbReference type="FunFam" id="3.40.50.720:FF:000084">
    <property type="entry name" value="Short-chain dehydrogenase reductase"/>
    <property type="match status" value="1"/>
</dbReference>
<evidence type="ECO:0000313" key="6">
    <source>
        <dbReference type="EMBL" id="KKW91679.1"/>
    </source>
</evidence>
<dbReference type="EMBL" id="LBIC01000006">
    <property type="protein sequence ID" value="KKW91679.1"/>
    <property type="molecule type" value="Genomic_DNA"/>
</dbReference>
<evidence type="ECO:0000313" key="7">
    <source>
        <dbReference type="Proteomes" id="UP000033874"/>
    </source>
</evidence>
<organism evidence="6 7">
    <name type="scientific">Sphingobium chungbukense</name>
    <dbReference type="NCBI Taxonomy" id="56193"/>
    <lineage>
        <taxon>Bacteria</taxon>
        <taxon>Pseudomonadati</taxon>
        <taxon>Pseudomonadota</taxon>
        <taxon>Alphaproteobacteria</taxon>
        <taxon>Sphingomonadales</taxon>
        <taxon>Sphingomonadaceae</taxon>
        <taxon>Sphingobium</taxon>
    </lineage>
</organism>
<evidence type="ECO:0000259" key="5">
    <source>
        <dbReference type="SMART" id="SM00822"/>
    </source>
</evidence>
<comment type="catalytic activity">
    <reaction evidence="4">
        <text>2,5-dichlorocyclohexa-2,5-dien-1,4-diol + NAD(+) = 2,5-dichlorohydroquinone + NADH + H(+)</text>
        <dbReference type="Rhea" id="RHEA:15741"/>
        <dbReference type="ChEBI" id="CHEBI:15378"/>
        <dbReference type="ChEBI" id="CHEBI:27545"/>
        <dbReference type="ChEBI" id="CHEBI:28975"/>
        <dbReference type="ChEBI" id="CHEBI:57540"/>
        <dbReference type="ChEBI" id="CHEBI:57945"/>
    </reaction>
</comment>
<keyword evidence="3" id="KW-0520">NAD</keyword>
<dbReference type="InterPro" id="IPR020904">
    <property type="entry name" value="Sc_DH/Rdtase_CS"/>
</dbReference>
<reference evidence="6 7" key="1">
    <citation type="submission" date="2015-04" db="EMBL/GenBank/DDBJ databases">
        <title>Genome sequence of aromatic hydrocarbons-degrading Sphingobium chungbukense DJ77.</title>
        <authorList>
            <person name="Kim Y.-C."/>
            <person name="Chae J.-C."/>
        </authorList>
    </citation>
    <scope>NUCLEOTIDE SEQUENCE [LARGE SCALE GENOMIC DNA]</scope>
    <source>
        <strain evidence="6 7">DJ77</strain>
    </source>
</reference>
<dbReference type="InterPro" id="IPR002347">
    <property type="entry name" value="SDR_fam"/>
</dbReference>
<evidence type="ECO:0000256" key="1">
    <source>
        <dbReference type="ARBA" id="ARBA00006484"/>
    </source>
</evidence>
<name>A0A0M3AT26_9SPHN</name>
<dbReference type="Pfam" id="PF13561">
    <property type="entry name" value="adh_short_C2"/>
    <property type="match status" value="1"/>
</dbReference>
<dbReference type="PRINTS" id="PR00081">
    <property type="entry name" value="GDHRDH"/>
</dbReference>
<dbReference type="InterPro" id="IPR057326">
    <property type="entry name" value="KR_dom"/>
</dbReference>
<evidence type="ECO:0000256" key="2">
    <source>
        <dbReference type="ARBA" id="ARBA00023002"/>
    </source>
</evidence>
<dbReference type="SUPFAM" id="SSF51735">
    <property type="entry name" value="NAD(P)-binding Rossmann-fold domains"/>
    <property type="match status" value="1"/>
</dbReference>
<comment type="similarity">
    <text evidence="1">Belongs to the short-chain dehydrogenases/reductases (SDR) family.</text>
</comment>
<evidence type="ECO:0000256" key="4">
    <source>
        <dbReference type="ARBA" id="ARBA00051383"/>
    </source>
</evidence>
<gene>
    <name evidence="6" type="ORF">YP76_14375</name>
</gene>
<comment type="caution">
    <text evidence="6">The sequence shown here is derived from an EMBL/GenBank/DDBJ whole genome shotgun (WGS) entry which is preliminary data.</text>
</comment>
<dbReference type="CDD" id="cd05233">
    <property type="entry name" value="SDR_c"/>
    <property type="match status" value="1"/>
</dbReference>
<dbReference type="Gene3D" id="3.40.50.720">
    <property type="entry name" value="NAD(P)-binding Rossmann-like Domain"/>
    <property type="match status" value="1"/>
</dbReference>
<keyword evidence="7" id="KW-1185">Reference proteome</keyword>
<proteinExistence type="inferred from homology"/>
<dbReference type="InterPro" id="IPR036291">
    <property type="entry name" value="NAD(P)-bd_dom_sf"/>
</dbReference>
<dbReference type="PROSITE" id="PS00061">
    <property type="entry name" value="ADH_SHORT"/>
    <property type="match status" value="1"/>
</dbReference>
<evidence type="ECO:0000256" key="3">
    <source>
        <dbReference type="ARBA" id="ARBA00023027"/>
    </source>
</evidence>
<dbReference type="PANTHER" id="PTHR24321">
    <property type="entry name" value="DEHYDROGENASES, SHORT CHAIN"/>
    <property type="match status" value="1"/>
</dbReference>
<dbReference type="GO" id="GO:0016491">
    <property type="term" value="F:oxidoreductase activity"/>
    <property type="evidence" value="ECO:0007669"/>
    <property type="project" value="UniProtKB-KW"/>
</dbReference>
<dbReference type="Proteomes" id="UP000033874">
    <property type="component" value="Unassembled WGS sequence"/>
</dbReference>
<dbReference type="AlphaFoldDB" id="A0A0M3AT26"/>
<keyword evidence="2" id="KW-0560">Oxidoreductase</keyword>
<dbReference type="PATRIC" id="fig|56193.3.peg.3000"/>